<dbReference type="Pfam" id="PF18920">
    <property type="entry name" value="DUF5671"/>
    <property type="match status" value="1"/>
</dbReference>
<feature type="transmembrane region" description="Helical" evidence="1">
    <location>
        <begin position="178"/>
        <end position="198"/>
    </location>
</feature>
<feature type="domain" description="DUF5671" evidence="2">
    <location>
        <begin position="66"/>
        <end position="197"/>
    </location>
</feature>
<protein>
    <recommendedName>
        <fullName evidence="2">DUF5671 domain-containing protein</fullName>
    </recommendedName>
</protein>
<gene>
    <name evidence="3" type="ORF">CYR75_03835</name>
</gene>
<dbReference type="Proteomes" id="UP000234882">
    <property type="component" value="Chromosome"/>
</dbReference>
<sequence length="204" mass="22121">MQPSALIHDFIRRALASGADPAGIDAALAAAGWAERERADALAGWLVLRGLPPVPRPRPYVSAREALLYGLLFVSLGMLASHLVQIGFRLVEILWPEPGERPYLPGAGLRWPMAVLITFTPVFLILNRMAQRRSAAQAAGRSLVRRWFAAITLLIAVLTLLGDAVVTIYALLDGEITLRFALKSAIVAAVAGLILAYYRDEAND</sequence>
<evidence type="ECO:0000313" key="4">
    <source>
        <dbReference type="Proteomes" id="UP000234882"/>
    </source>
</evidence>
<dbReference type="InterPro" id="IPR043728">
    <property type="entry name" value="DUF5671"/>
</dbReference>
<dbReference type="EMBL" id="CP025583">
    <property type="protein sequence ID" value="AUM73532.1"/>
    <property type="molecule type" value="Genomic_DNA"/>
</dbReference>
<dbReference type="AlphaFoldDB" id="A0A2K9MDG1"/>
<organism evidence="3 4">
    <name type="scientific">Paracoccus jeotgali</name>
    <dbReference type="NCBI Taxonomy" id="2065379"/>
    <lineage>
        <taxon>Bacteria</taxon>
        <taxon>Pseudomonadati</taxon>
        <taxon>Pseudomonadota</taxon>
        <taxon>Alphaproteobacteria</taxon>
        <taxon>Rhodobacterales</taxon>
        <taxon>Paracoccaceae</taxon>
        <taxon>Paracoccus</taxon>
    </lineage>
</organism>
<dbReference type="OrthoDB" id="529444at2"/>
<keyword evidence="1" id="KW-1133">Transmembrane helix</keyword>
<evidence type="ECO:0000256" key="1">
    <source>
        <dbReference type="SAM" id="Phobius"/>
    </source>
</evidence>
<keyword evidence="1" id="KW-0472">Membrane</keyword>
<evidence type="ECO:0000259" key="2">
    <source>
        <dbReference type="Pfam" id="PF18920"/>
    </source>
</evidence>
<name>A0A2K9MDG1_9RHOB</name>
<feature type="transmembrane region" description="Helical" evidence="1">
    <location>
        <begin position="108"/>
        <end position="126"/>
    </location>
</feature>
<dbReference type="RefSeq" id="WP_101498916.1">
    <property type="nucleotide sequence ID" value="NZ_CP025583.1"/>
</dbReference>
<dbReference type="KEGG" id="paru:CYR75_03835"/>
<accession>A0A2K9MDG1</accession>
<reference evidence="4" key="1">
    <citation type="submission" date="2017-12" db="EMBL/GenBank/DDBJ databases">
        <title>Genomic analysis of Paracoccus sp. CBA4604.</title>
        <authorList>
            <person name="Roh S.W."/>
            <person name="Kim J.Y."/>
            <person name="Kim J.S."/>
        </authorList>
    </citation>
    <scope>NUCLEOTIDE SEQUENCE [LARGE SCALE GENOMIC DNA]</scope>
    <source>
        <strain evidence="4">CBA4604</strain>
    </source>
</reference>
<keyword evidence="4" id="KW-1185">Reference proteome</keyword>
<proteinExistence type="predicted"/>
<evidence type="ECO:0000313" key="3">
    <source>
        <dbReference type="EMBL" id="AUM73532.1"/>
    </source>
</evidence>
<feature type="transmembrane region" description="Helical" evidence="1">
    <location>
        <begin position="66"/>
        <end position="88"/>
    </location>
</feature>
<feature type="transmembrane region" description="Helical" evidence="1">
    <location>
        <begin position="147"/>
        <end position="172"/>
    </location>
</feature>
<keyword evidence="1" id="KW-0812">Transmembrane</keyword>